<dbReference type="FunFam" id="3.60.20.10:FF:000063">
    <property type="entry name" value="Proteasome subunit alpha type"/>
    <property type="match status" value="1"/>
</dbReference>
<dbReference type="PANTHER" id="PTHR19353:SF83">
    <property type="entry name" value="DELTA(6)-FATTY-ACID DESATURASE FAT-3"/>
    <property type="match status" value="1"/>
</dbReference>
<reference evidence="8" key="1">
    <citation type="submission" date="2017-02" db="UniProtKB">
        <authorList>
            <consortium name="WormBaseParasite"/>
        </authorList>
    </citation>
    <scope>IDENTIFICATION</scope>
</reference>
<organism evidence="8">
    <name type="scientific">Nippostrongylus brasiliensis</name>
    <name type="common">Rat hookworm</name>
    <dbReference type="NCBI Taxonomy" id="27835"/>
    <lineage>
        <taxon>Eukaryota</taxon>
        <taxon>Metazoa</taxon>
        <taxon>Ecdysozoa</taxon>
        <taxon>Nematoda</taxon>
        <taxon>Chromadorea</taxon>
        <taxon>Rhabditida</taxon>
        <taxon>Rhabditina</taxon>
        <taxon>Rhabditomorpha</taxon>
        <taxon>Strongyloidea</taxon>
        <taxon>Heligmosomidae</taxon>
        <taxon>Nippostrongylus</taxon>
    </lineage>
</organism>
<dbReference type="AlphaFoldDB" id="A0A0N4XY48"/>
<dbReference type="Gene3D" id="3.60.20.10">
    <property type="entry name" value="Glutamine Phosphoribosylpyrophosphate, subunit 1, domain 1"/>
    <property type="match status" value="1"/>
</dbReference>
<evidence type="ECO:0000313" key="6">
    <source>
        <dbReference type="EMBL" id="VDL71569.1"/>
    </source>
</evidence>
<reference evidence="6 7" key="2">
    <citation type="submission" date="2018-11" db="EMBL/GenBank/DDBJ databases">
        <authorList>
            <consortium name="Pathogen Informatics"/>
        </authorList>
    </citation>
    <scope>NUCLEOTIDE SEQUENCE [LARGE SCALE GENOMIC DNA]</scope>
</reference>
<proteinExistence type="inferred from homology"/>
<sequence>MMKYRAYLGILGDGDDFYGNRAEITLGGIGRLHQVDYAVEAMKQGSATVGIKSESYAVLAALKRAQNELCSHQKKIYEIDTHAGVSIAGLLSDGRILARFLQTECSSWRWDYKLPVPISSLADSVQLKLQANTQYYGRRPFGVGLLIAGYDKDGTHIVQSDPSAEVVEMFASSIGARSQSARTYLERHLDQFRTANADELIRHALLALRDTLPAEENLTNQNTSIAIVGKDQPFKIMDDSEVAPHLAKIANTPRTTAQQEIDGKWLHISEEAVLNHPGGAVIRQYANADATHMFEAFHEGSTRAYKQLEILKKSAWDPSEDLEEALKLRMDKADVNVSTYDISVEEEAKIVKSFEKLRERVYEWGLMEAQPLYYIGKSASTLGFMFLAFYLQYCGWYFLSAISLAISWQQFGWLTHECAHHQLSKNRDFNNLVSLVFGNFCQGFSADWWKDKHNTHHAATNMIDHDGDIDLLPLVALIPGDLSRFKLPVEKFFLKFIPYQHLYYTLSLPLLRLSWTTQSLIWVFAESSSEYRVYRRNALAEQTTLLGHWAWVLLQLYLLPTMGTRVMYFMVSQFLSAFLIAYVVTFSHNSVDKYPANSRLLNNFACLQLFTTRNMTPGPITDWVWGGLNYQIEHHLFPTMPRCNLNTCMKLVKEFCRENNLPYLVNDYFDGYALNLKQLENIASLAKVKTN</sequence>
<dbReference type="SUPFAM" id="SSF55856">
    <property type="entry name" value="Cytochrome b5-like heme/steroid binding domain"/>
    <property type="match status" value="1"/>
</dbReference>
<dbReference type="GO" id="GO:0006629">
    <property type="term" value="P:lipid metabolic process"/>
    <property type="evidence" value="ECO:0007669"/>
    <property type="project" value="InterPro"/>
</dbReference>
<dbReference type="Gene3D" id="3.10.120.10">
    <property type="entry name" value="Cytochrome b5-like heme/steroid binding domain"/>
    <property type="match status" value="1"/>
</dbReference>
<dbReference type="CDD" id="cd03506">
    <property type="entry name" value="Delta6-FADS-like"/>
    <property type="match status" value="1"/>
</dbReference>
<dbReference type="GO" id="GO:0019773">
    <property type="term" value="C:proteasome core complex, alpha-subunit complex"/>
    <property type="evidence" value="ECO:0007669"/>
    <property type="project" value="UniProtKB-UniRule"/>
</dbReference>
<gene>
    <name evidence="6" type="ORF">NBR_LOCUS7980</name>
</gene>
<keyword evidence="7" id="KW-1185">Reference proteome</keyword>
<evidence type="ECO:0000313" key="8">
    <source>
        <dbReference type="WBParaSite" id="NBR_0000797901-mRNA-1"/>
    </source>
</evidence>
<dbReference type="WBParaSite" id="NBR_0000797901-mRNA-1">
    <property type="protein sequence ID" value="NBR_0000797901-mRNA-1"/>
    <property type="gene ID" value="NBR_0000797901"/>
</dbReference>
<dbReference type="InterPro" id="IPR036400">
    <property type="entry name" value="Cyt_B5-like_heme/steroid_sf"/>
</dbReference>
<evidence type="ECO:0000256" key="3">
    <source>
        <dbReference type="PROSITE-ProRule" id="PRU00808"/>
    </source>
</evidence>
<name>A0A0N4XY48_NIPBR</name>
<feature type="transmembrane region" description="Helical" evidence="4">
    <location>
        <begin position="382"/>
        <end position="406"/>
    </location>
</feature>
<dbReference type="PANTHER" id="PTHR19353">
    <property type="entry name" value="FATTY ACID DESATURASE 2"/>
    <property type="match status" value="1"/>
</dbReference>
<dbReference type="STRING" id="27835.A0A0N4XY48"/>
<evidence type="ECO:0000256" key="4">
    <source>
        <dbReference type="SAM" id="Phobius"/>
    </source>
</evidence>
<dbReference type="InterPro" id="IPR029055">
    <property type="entry name" value="Ntn_hydrolases_N"/>
</dbReference>
<accession>A0A0N4XY48</accession>
<dbReference type="InterPro" id="IPR005804">
    <property type="entry name" value="FA_desaturase_dom"/>
</dbReference>
<evidence type="ECO:0000256" key="2">
    <source>
        <dbReference type="ARBA" id="ARBA00022942"/>
    </source>
</evidence>
<keyword evidence="4" id="KW-0812">Transmembrane</keyword>
<dbReference type="Proteomes" id="UP000271162">
    <property type="component" value="Unassembled WGS sequence"/>
</dbReference>
<protein>
    <submittedName>
        <fullName evidence="8">Proteasome endopeptidase complex</fullName>
    </submittedName>
</protein>
<comment type="similarity">
    <text evidence="3">Belongs to the peptidase T1A family.</text>
</comment>
<feature type="transmembrane region" description="Helical" evidence="4">
    <location>
        <begin position="566"/>
        <end position="584"/>
    </location>
</feature>
<keyword evidence="4" id="KW-0472">Membrane</keyword>
<keyword evidence="4" id="KW-1133">Transmembrane helix</keyword>
<dbReference type="PROSITE" id="PS51475">
    <property type="entry name" value="PROTEASOME_ALPHA_2"/>
    <property type="match status" value="1"/>
</dbReference>
<dbReference type="EMBL" id="UYSL01019949">
    <property type="protein sequence ID" value="VDL71569.1"/>
    <property type="molecule type" value="Genomic_DNA"/>
</dbReference>
<feature type="transmembrane region" description="Helical" evidence="4">
    <location>
        <begin position="502"/>
        <end position="525"/>
    </location>
</feature>
<dbReference type="InterPro" id="IPR001353">
    <property type="entry name" value="Proteasome_sua/b"/>
</dbReference>
<dbReference type="CDD" id="cd03749">
    <property type="entry name" value="proteasome_alpha_type_1"/>
    <property type="match status" value="1"/>
</dbReference>
<dbReference type="Pfam" id="PF00227">
    <property type="entry name" value="Proteasome"/>
    <property type="match status" value="1"/>
</dbReference>
<evidence type="ECO:0000256" key="1">
    <source>
        <dbReference type="ARBA" id="ARBA00022490"/>
    </source>
</evidence>
<evidence type="ECO:0000259" key="5">
    <source>
        <dbReference type="Pfam" id="PF00487"/>
    </source>
</evidence>
<feature type="transmembrane region" description="Helical" evidence="4">
    <location>
        <begin position="537"/>
        <end position="560"/>
    </location>
</feature>
<dbReference type="GO" id="GO:0051603">
    <property type="term" value="P:proteolysis involved in protein catabolic process"/>
    <property type="evidence" value="ECO:0007669"/>
    <property type="project" value="InterPro"/>
</dbReference>
<keyword evidence="2 3" id="KW-0647">Proteasome</keyword>
<evidence type="ECO:0000313" key="7">
    <source>
        <dbReference type="Proteomes" id="UP000271162"/>
    </source>
</evidence>
<dbReference type="GO" id="GO:0016717">
    <property type="term" value="F:oxidoreductase activity, acting on paired donors, with oxidation of a pair of donors resulting in the reduction of molecular oxygen to two molecules of water"/>
    <property type="evidence" value="ECO:0007669"/>
    <property type="project" value="TreeGrafter"/>
</dbReference>
<dbReference type="GO" id="GO:0016020">
    <property type="term" value="C:membrane"/>
    <property type="evidence" value="ECO:0007669"/>
    <property type="project" value="TreeGrafter"/>
</dbReference>
<dbReference type="InterPro" id="IPR035144">
    <property type="entry name" value="Proteasome_alpha1"/>
</dbReference>
<dbReference type="InterPro" id="IPR023332">
    <property type="entry name" value="Proteasome_alpha-type"/>
</dbReference>
<keyword evidence="1" id="KW-0963">Cytoplasm</keyword>
<dbReference type="InterPro" id="IPR012171">
    <property type="entry name" value="Fatty_acid_desaturase"/>
</dbReference>
<feature type="domain" description="Fatty acid desaturase" evidence="5">
    <location>
        <begin position="398"/>
        <end position="663"/>
    </location>
</feature>
<dbReference type="Pfam" id="PF00487">
    <property type="entry name" value="FA_desaturase"/>
    <property type="match status" value="1"/>
</dbReference>
<dbReference type="SUPFAM" id="SSF56235">
    <property type="entry name" value="N-terminal nucleophile aminohydrolases (Ntn hydrolases)"/>
    <property type="match status" value="1"/>
</dbReference>